<dbReference type="Proteomes" id="UP000816034">
    <property type="component" value="Unassembled WGS sequence"/>
</dbReference>
<keyword evidence="3" id="KW-1185">Reference proteome</keyword>
<feature type="compositionally biased region" description="Polar residues" evidence="1">
    <location>
        <begin position="7"/>
        <end position="28"/>
    </location>
</feature>
<evidence type="ECO:0000313" key="2">
    <source>
        <dbReference type="EMBL" id="KAG2393680.1"/>
    </source>
</evidence>
<evidence type="ECO:0000313" key="3">
    <source>
        <dbReference type="Proteomes" id="UP000816034"/>
    </source>
</evidence>
<dbReference type="GeneID" id="68099665"/>
<dbReference type="RefSeq" id="XP_044555574.1">
    <property type="nucleotide sequence ID" value="XM_044697158.1"/>
</dbReference>
<dbReference type="EMBL" id="PYSW02000002">
    <property type="protein sequence ID" value="KAG2393680.1"/>
    <property type="molecule type" value="Genomic_DNA"/>
</dbReference>
<feature type="compositionally biased region" description="Polar residues" evidence="1">
    <location>
        <begin position="609"/>
        <end position="620"/>
    </location>
</feature>
<gene>
    <name evidence="2" type="ORF">C9374_007211</name>
</gene>
<sequence length="1296" mass="151012">MSKQEDSPSSQTTFKNNENTSLPENEIKTSSMIIDDSLETLPIRSARKIVQYIHEQLEKNSELSLPKKRAIQSVITEERVLKELEHMLGKEYINFSNDVIQLGNRLRTNRKMDVEYNDRPEPIVLTTRVKSIYGGENLNRETIVKKPKSKRFDQSKYEHSYKLNRQQELNKLLMKDSKTARMDKHDIEENEPIRLIYEEEKPSEKEIEAYRGDKNEELTDEERALQQAVSYMNKFKDYFKYIHNIKFLKFIPSKAARAMIIENFEKYLMDAKYYLHFYHKYSYFWAPESTRSVEPYRGLYVPLDKRKEEDTYHFNTPVSKYEPLRTMIYQDFHDRVRNGLPPSLDLDGKLPSLAMHYARTTFVPPMSLDEMERLFYPLHDVSSGSGASAIRKPSITVPKFEPKPPLPTVGFLNRFQHTYFTRKHLLRQKHNTGSNITSLKNKNLFVYYDSYSEMLSNVTGEDFLDKLSRMILVLGKSFKPFPDYFHAVGIFHTYSNSSSISMELIMLLCACLYMGIPFISPFAKVKNIENTLDDISNYCEMPLVMSADHRIVSQMMGVTHSKVKHVLYYGHDESSSEELIHRGELVTQDPISHILQPTKMPSRHDHKSSTSSQHSEATTSWEYVPNRVDTAIQLHHFKALLSGTVGIHSSQLEQAREDALNRFRQWQGDIHSNENILFMSASTSGREDKLCMTNTIFEKILDSLSATMHEMISAVSKSDVKNQRAQVVIISNGFSYMTPFLMAFCFEHALSFSFVPSTMDESHLVKILNELKPNIIFTDTHTTNILISRLLLGGNLQENHHHMDQPFNPLLETTHLSELMNSVEYRGLLTDWTTSNMFKNVKNSLASRNNHSNSRNDFKKHLLGLVSIGPVICEPAAQTILNHLPFCYQIVNLDAFISPLVVRDLRLVYDREQDYSFQILNPWKFVNMNEDEARMIVEGPMPPKLDPLSSVENRKEEFILQDLQDIVFDTAKLTDPEAKRELIEKFAKTTMPDDIRQSLTKCLQLKEEFDFYHQVLSFVEKRERTEHVIGLAFFDNCLYSALLDELETLAPFSDIQEIELEEVIKFLQLRIELTAQCVQFQLLDFRFRFSQALKMNRITFHFKEKPLPILYSNKYRKIDTDLKWVHDTFAKRTCVLKESGFIVNLDLLESLFEYHLWPSITRCYITPIVESNLFSMIVFGRLRQQMNRKLFQHVSNKVKMQYQKSLLSQNVGLKKNSWYSSLLRQNSAVTKLEVELPQTILPSFEKCLILGSYFDICDGNNEVLRERVMELFGERIKHMLGGSNNRNQDIFRLSKL</sequence>
<comment type="caution">
    <text evidence="2">The sequence shown here is derived from an EMBL/GenBank/DDBJ whole genome shotgun (WGS) entry which is preliminary data.</text>
</comment>
<accession>A0AA88GZ89</accession>
<organism evidence="2 3">
    <name type="scientific">Naegleria lovaniensis</name>
    <name type="common">Amoeba</name>
    <dbReference type="NCBI Taxonomy" id="51637"/>
    <lineage>
        <taxon>Eukaryota</taxon>
        <taxon>Discoba</taxon>
        <taxon>Heterolobosea</taxon>
        <taxon>Tetramitia</taxon>
        <taxon>Eutetramitia</taxon>
        <taxon>Vahlkampfiidae</taxon>
        <taxon>Naegleria</taxon>
    </lineage>
</organism>
<feature type="region of interest" description="Disordered" evidence="1">
    <location>
        <begin position="596"/>
        <end position="620"/>
    </location>
</feature>
<protein>
    <submittedName>
        <fullName evidence="2">Uncharacterized protein</fullName>
    </submittedName>
</protein>
<feature type="region of interest" description="Disordered" evidence="1">
    <location>
        <begin position="1"/>
        <end position="28"/>
    </location>
</feature>
<proteinExistence type="predicted"/>
<name>A0AA88GZ89_NAELO</name>
<evidence type="ECO:0000256" key="1">
    <source>
        <dbReference type="SAM" id="MobiDB-lite"/>
    </source>
</evidence>
<reference evidence="2 3" key="1">
    <citation type="journal article" date="2018" name="BMC Genomics">
        <title>The genome of Naegleria lovaniensis, the basis for a comparative approach to unravel pathogenicity factors of the human pathogenic amoeba N. fowleri.</title>
        <authorList>
            <person name="Liechti N."/>
            <person name="Schurch N."/>
            <person name="Bruggmann R."/>
            <person name="Wittwer M."/>
        </authorList>
    </citation>
    <scope>NUCLEOTIDE SEQUENCE [LARGE SCALE GENOMIC DNA]</scope>
    <source>
        <strain evidence="2 3">ATCC 30569</strain>
    </source>
</reference>